<name>A0A4S2MWF7_9PEZI</name>
<organism evidence="3 4">
    <name type="scientific">Ascodesmis nigricans</name>
    <dbReference type="NCBI Taxonomy" id="341454"/>
    <lineage>
        <taxon>Eukaryota</taxon>
        <taxon>Fungi</taxon>
        <taxon>Dikarya</taxon>
        <taxon>Ascomycota</taxon>
        <taxon>Pezizomycotina</taxon>
        <taxon>Pezizomycetes</taxon>
        <taxon>Pezizales</taxon>
        <taxon>Ascodesmidaceae</taxon>
        <taxon>Ascodesmis</taxon>
    </lineage>
</organism>
<dbReference type="PANTHER" id="PTHR13169:SF0">
    <property type="entry name" value="UBIQUITIN-LIKE PROTEIN 3"/>
    <property type="match status" value="1"/>
</dbReference>
<evidence type="ECO:0000256" key="1">
    <source>
        <dbReference type="SAM" id="MobiDB-lite"/>
    </source>
</evidence>
<dbReference type="InterPro" id="IPR029071">
    <property type="entry name" value="Ubiquitin-like_domsf"/>
</dbReference>
<protein>
    <recommendedName>
        <fullName evidence="2">UBL3-like ubiquitin domain-containing protein</fullName>
    </recommendedName>
</protein>
<dbReference type="PANTHER" id="PTHR13169">
    <property type="entry name" value="UBIQUITIN-LIKE PROTEIN 3 HCG-1 PROTEIN"/>
    <property type="match status" value="1"/>
</dbReference>
<proteinExistence type="predicted"/>
<feature type="region of interest" description="Disordered" evidence="1">
    <location>
        <begin position="171"/>
        <end position="195"/>
    </location>
</feature>
<sequence>MDGPAVLLPCDNRESTGGLGVGTTTTERMNEAGAVDAAVADPESGDAETENKRPPSISSTPTSLPVTILLQSGARHQFTLDSEYLSRHSIRAEMQKEVLSNPFEMTVYQLKECIWKDWKEDWEQRPASALFIRLIQFGAYMIDNNRLRDCRVTPEGPNVIHMAIRPAEVGDDDITQRSTKGGFGSRDREGTSRTPSCRCVIL</sequence>
<dbReference type="STRING" id="341454.A0A4S2MWF7"/>
<dbReference type="SUPFAM" id="SSF54236">
    <property type="entry name" value="Ubiquitin-like"/>
    <property type="match status" value="1"/>
</dbReference>
<dbReference type="InterPro" id="IPR039540">
    <property type="entry name" value="UBL3-like_ubiquitin_dom"/>
</dbReference>
<feature type="region of interest" description="Disordered" evidence="1">
    <location>
        <begin position="1"/>
        <end position="63"/>
    </location>
</feature>
<dbReference type="AlphaFoldDB" id="A0A4S2MWF7"/>
<evidence type="ECO:0000313" key="3">
    <source>
        <dbReference type="EMBL" id="TGZ80866.1"/>
    </source>
</evidence>
<feature type="domain" description="UBL3-like ubiquitin" evidence="2">
    <location>
        <begin position="102"/>
        <end position="168"/>
    </location>
</feature>
<evidence type="ECO:0000259" key="2">
    <source>
        <dbReference type="Pfam" id="PF13881"/>
    </source>
</evidence>
<evidence type="ECO:0000313" key="4">
    <source>
        <dbReference type="Proteomes" id="UP000298138"/>
    </source>
</evidence>
<dbReference type="Pfam" id="PF13881">
    <property type="entry name" value="Rad60-SLD_2"/>
    <property type="match status" value="1"/>
</dbReference>
<dbReference type="EMBL" id="ML220122">
    <property type="protein sequence ID" value="TGZ80866.1"/>
    <property type="molecule type" value="Genomic_DNA"/>
</dbReference>
<accession>A0A4S2MWF7</accession>
<gene>
    <name evidence="3" type="ORF">EX30DRAFT_349091</name>
</gene>
<dbReference type="InParanoid" id="A0A4S2MWF7"/>
<dbReference type="OrthoDB" id="1043111at2759"/>
<dbReference type="Gene3D" id="3.10.20.90">
    <property type="entry name" value="Phosphatidylinositol 3-kinase Catalytic Subunit, Chain A, domain 1"/>
    <property type="match status" value="1"/>
</dbReference>
<keyword evidence="4" id="KW-1185">Reference proteome</keyword>
<dbReference type="InterPro" id="IPR040015">
    <property type="entry name" value="UBL3-like"/>
</dbReference>
<dbReference type="Proteomes" id="UP000298138">
    <property type="component" value="Unassembled WGS sequence"/>
</dbReference>
<reference evidence="3 4" key="1">
    <citation type="submission" date="2019-04" db="EMBL/GenBank/DDBJ databases">
        <title>Comparative genomics and transcriptomics to analyze fruiting body development in filamentous ascomycetes.</title>
        <authorList>
            <consortium name="DOE Joint Genome Institute"/>
            <person name="Lutkenhaus R."/>
            <person name="Traeger S."/>
            <person name="Breuer J."/>
            <person name="Kuo A."/>
            <person name="Lipzen A."/>
            <person name="Pangilinan J."/>
            <person name="Dilworth D."/>
            <person name="Sandor L."/>
            <person name="Poggeler S."/>
            <person name="Barry K."/>
            <person name="Grigoriev I.V."/>
            <person name="Nowrousian M."/>
        </authorList>
    </citation>
    <scope>NUCLEOTIDE SEQUENCE [LARGE SCALE GENOMIC DNA]</scope>
    <source>
        <strain evidence="3 4">CBS 389.68</strain>
    </source>
</reference>
<feature type="compositionally biased region" description="Low complexity" evidence="1">
    <location>
        <begin position="54"/>
        <end position="63"/>
    </location>
</feature>